<comment type="caution">
    <text evidence="6">The sequence shown here is derived from an EMBL/GenBank/DDBJ whole genome shotgun (WGS) entry which is preliminary data.</text>
</comment>
<name>A0A7Y9I772_9ACTN</name>
<evidence type="ECO:0000256" key="1">
    <source>
        <dbReference type="ARBA" id="ARBA00001946"/>
    </source>
</evidence>
<sequence length="128" mass="14195">MTKTHFTESLPRKRMAADCLIMDQSGRLLVLKPPYKGTWDLPGGVIEEDESPWAAARREVREEIGLAVDPGRLLAVDWIARSGDFTEVIAFLFDGGMIMPEAIERLVVQPAEVTTFRFVSPDEAGPPP</sequence>
<dbReference type="RefSeq" id="WP_179751738.1">
    <property type="nucleotide sequence ID" value="NZ_JACCBU010000001.1"/>
</dbReference>
<evidence type="ECO:0000313" key="7">
    <source>
        <dbReference type="Proteomes" id="UP000569914"/>
    </source>
</evidence>
<gene>
    <name evidence="6" type="ORF">BKA15_002858</name>
</gene>
<evidence type="ECO:0000259" key="5">
    <source>
        <dbReference type="PROSITE" id="PS51462"/>
    </source>
</evidence>
<accession>A0A7Y9I772</accession>
<dbReference type="InterPro" id="IPR015797">
    <property type="entry name" value="NUDIX_hydrolase-like_dom_sf"/>
</dbReference>
<evidence type="ECO:0000313" key="6">
    <source>
        <dbReference type="EMBL" id="NYE71529.1"/>
    </source>
</evidence>
<reference evidence="6 7" key="1">
    <citation type="submission" date="2020-07" db="EMBL/GenBank/DDBJ databases">
        <title>Sequencing the genomes of 1000 actinobacteria strains.</title>
        <authorList>
            <person name="Klenk H.-P."/>
        </authorList>
    </citation>
    <scope>NUCLEOTIDE SEQUENCE [LARGE SCALE GENOMIC DNA]</scope>
    <source>
        <strain evidence="6 7">DSM 22083</strain>
    </source>
</reference>
<dbReference type="PANTHER" id="PTHR43046:SF14">
    <property type="entry name" value="MUTT_NUDIX FAMILY PROTEIN"/>
    <property type="match status" value="1"/>
</dbReference>
<comment type="similarity">
    <text evidence="2 4">Belongs to the Nudix hydrolase family.</text>
</comment>
<dbReference type="InterPro" id="IPR020476">
    <property type="entry name" value="Nudix_hydrolase"/>
</dbReference>
<dbReference type="PANTHER" id="PTHR43046">
    <property type="entry name" value="GDP-MANNOSE MANNOSYL HYDROLASE"/>
    <property type="match status" value="1"/>
</dbReference>
<dbReference type="Pfam" id="PF00293">
    <property type="entry name" value="NUDIX"/>
    <property type="match status" value="1"/>
</dbReference>
<dbReference type="PROSITE" id="PS51462">
    <property type="entry name" value="NUDIX"/>
    <property type="match status" value="1"/>
</dbReference>
<evidence type="ECO:0000256" key="3">
    <source>
        <dbReference type="ARBA" id="ARBA00022801"/>
    </source>
</evidence>
<protein>
    <submittedName>
        <fullName evidence="6">8-oxo-dGTP pyrophosphatase MutT (NUDIX family)</fullName>
    </submittedName>
</protein>
<dbReference type="AlphaFoldDB" id="A0A7Y9I772"/>
<dbReference type="PRINTS" id="PR00502">
    <property type="entry name" value="NUDIXFAMILY"/>
</dbReference>
<keyword evidence="3 4" id="KW-0378">Hydrolase</keyword>
<dbReference type="Proteomes" id="UP000569914">
    <property type="component" value="Unassembled WGS sequence"/>
</dbReference>
<proteinExistence type="inferred from homology"/>
<dbReference type="InterPro" id="IPR020084">
    <property type="entry name" value="NUDIX_hydrolase_CS"/>
</dbReference>
<comment type="cofactor">
    <cofactor evidence="1">
        <name>Mg(2+)</name>
        <dbReference type="ChEBI" id="CHEBI:18420"/>
    </cofactor>
</comment>
<keyword evidence="7" id="KW-1185">Reference proteome</keyword>
<dbReference type="GO" id="GO:0016787">
    <property type="term" value="F:hydrolase activity"/>
    <property type="evidence" value="ECO:0007669"/>
    <property type="project" value="UniProtKB-KW"/>
</dbReference>
<evidence type="ECO:0000256" key="2">
    <source>
        <dbReference type="ARBA" id="ARBA00005582"/>
    </source>
</evidence>
<dbReference type="CDD" id="cd18876">
    <property type="entry name" value="NUDIX_Hydrolase"/>
    <property type="match status" value="1"/>
</dbReference>
<dbReference type="PROSITE" id="PS00893">
    <property type="entry name" value="NUDIX_BOX"/>
    <property type="match status" value="1"/>
</dbReference>
<dbReference type="EMBL" id="JACCBU010000001">
    <property type="protein sequence ID" value="NYE71529.1"/>
    <property type="molecule type" value="Genomic_DNA"/>
</dbReference>
<evidence type="ECO:0000256" key="4">
    <source>
        <dbReference type="RuleBase" id="RU003476"/>
    </source>
</evidence>
<dbReference type="SUPFAM" id="SSF55811">
    <property type="entry name" value="Nudix"/>
    <property type="match status" value="1"/>
</dbReference>
<organism evidence="6 7">
    <name type="scientific">Microlunatus parietis</name>
    <dbReference type="NCBI Taxonomy" id="682979"/>
    <lineage>
        <taxon>Bacteria</taxon>
        <taxon>Bacillati</taxon>
        <taxon>Actinomycetota</taxon>
        <taxon>Actinomycetes</taxon>
        <taxon>Propionibacteriales</taxon>
        <taxon>Propionibacteriaceae</taxon>
        <taxon>Microlunatus</taxon>
    </lineage>
</organism>
<dbReference type="Gene3D" id="3.90.79.10">
    <property type="entry name" value="Nucleoside Triphosphate Pyrophosphohydrolase"/>
    <property type="match status" value="1"/>
</dbReference>
<dbReference type="InterPro" id="IPR000086">
    <property type="entry name" value="NUDIX_hydrolase_dom"/>
</dbReference>
<feature type="domain" description="Nudix hydrolase" evidence="5">
    <location>
        <begin position="12"/>
        <end position="128"/>
    </location>
</feature>